<dbReference type="PANTHER" id="PTHR13318">
    <property type="entry name" value="PARTNER OF PAIRED, ISOFORM B-RELATED"/>
    <property type="match status" value="1"/>
</dbReference>
<keyword evidence="4" id="KW-1185">Reference proteome</keyword>
<reference evidence="3 4" key="1">
    <citation type="submission" date="2016-12" db="EMBL/GenBank/DDBJ databases">
        <title>The genomes of Aspergillus section Nigri reveals drivers in fungal speciation.</title>
        <authorList>
            <consortium name="DOE Joint Genome Institute"/>
            <person name="Vesth T.C."/>
            <person name="Nybo J."/>
            <person name="Theobald S."/>
            <person name="Brandl J."/>
            <person name="Frisvad J.C."/>
            <person name="Nielsen K.F."/>
            <person name="Lyhne E.K."/>
            <person name="Kogle M.E."/>
            <person name="Kuo A."/>
            <person name="Riley R."/>
            <person name="Clum A."/>
            <person name="Nolan M."/>
            <person name="Lipzen A."/>
            <person name="Salamov A."/>
            <person name="Henrissat B."/>
            <person name="Wiebenga A."/>
            <person name="De Vries R.P."/>
            <person name="Grigoriev I.V."/>
            <person name="Mortensen U.H."/>
            <person name="Andersen M.R."/>
            <person name="Baker S.E."/>
        </authorList>
    </citation>
    <scope>NUCLEOTIDE SEQUENCE [LARGE SCALE GENOMIC DNA]</scope>
    <source>
        <strain evidence="3 4">CBS 117.55</strain>
    </source>
</reference>
<feature type="region of interest" description="Disordered" evidence="1">
    <location>
        <begin position="669"/>
        <end position="689"/>
    </location>
</feature>
<dbReference type="GeneID" id="37071013"/>
<dbReference type="STRING" id="1448321.A0A317X258"/>
<evidence type="ECO:0000259" key="2">
    <source>
        <dbReference type="PROSITE" id="PS50181"/>
    </source>
</evidence>
<dbReference type="InterPro" id="IPR036047">
    <property type="entry name" value="F-box-like_dom_sf"/>
</dbReference>
<dbReference type="InterPro" id="IPR006553">
    <property type="entry name" value="Leu-rich_rpt_Cys-con_subtyp"/>
</dbReference>
<evidence type="ECO:0000256" key="1">
    <source>
        <dbReference type="SAM" id="MobiDB-lite"/>
    </source>
</evidence>
<feature type="compositionally biased region" description="Low complexity" evidence="1">
    <location>
        <begin position="11"/>
        <end position="21"/>
    </location>
</feature>
<dbReference type="SMART" id="SM00367">
    <property type="entry name" value="LRR_CC"/>
    <property type="match status" value="7"/>
</dbReference>
<dbReference type="RefSeq" id="XP_025403521.1">
    <property type="nucleotide sequence ID" value="XM_025548776.1"/>
</dbReference>
<dbReference type="SMART" id="SM00256">
    <property type="entry name" value="FBOX"/>
    <property type="match status" value="1"/>
</dbReference>
<dbReference type="FunFam" id="3.80.10.10:FF:001369">
    <property type="entry name" value="F-box domain protein"/>
    <property type="match status" value="1"/>
</dbReference>
<evidence type="ECO:0000313" key="3">
    <source>
        <dbReference type="EMBL" id="PWY91078.1"/>
    </source>
</evidence>
<dbReference type="SUPFAM" id="SSF81383">
    <property type="entry name" value="F-box domain"/>
    <property type="match status" value="1"/>
</dbReference>
<name>A0A317X258_9EURO</name>
<dbReference type="Proteomes" id="UP000247233">
    <property type="component" value="Unassembled WGS sequence"/>
</dbReference>
<feature type="region of interest" description="Disordered" evidence="1">
    <location>
        <begin position="1"/>
        <end position="69"/>
    </location>
</feature>
<dbReference type="Gene3D" id="3.80.10.10">
    <property type="entry name" value="Ribonuclease Inhibitor"/>
    <property type="match status" value="3"/>
</dbReference>
<dbReference type="AlphaFoldDB" id="A0A317X258"/>
<evidence type="ECO:0000313" key="4">
    <source>
        <dbReference type="Proteomes" id="UP000247233"/>
    </source>
</evidence>
<dbReference type="InterPro" id="IPR001611">
    <property type="entry name" value="Leu-rich_rpt"/>
</dbReference>
<dbReference type="SUPFAM" id="SSF52047">
    <property type="entry name" value="RNI-like"/>
    <property type="match status" value="1"/>
</dbReference>
<dbReference type="PANTHER" id="PTHR13318:SF105">
    <property type="entry name" value="F-BOX_LRR-REPEAT PROTEIN 3"/>
    <property type="match status" value="1"/>
</dbReference>
<accession>A0A317X258</accession>
<dbReference type="PROSITE" id="PS50181">
    <property type="entry name" value="FBOX"/>
    <property type="match status" value="1"/>
</dbReference>
<protein>
    <submittedName>
        <fullName evidence="3">F-box domain protein</fullName>
    </submittedName>
</protein>
<gene>
    <name evidence="3" type="ORF">BO70DRAFT_84277</name>
</gene>
<feature type="compositionally biased region" description="Polar residues" evidence="1">
    <location>
        <begin position="41"/>
        <end position="52"/>
    </location>
</feature>
<feature type="domain" description="F-box" evidence="2">
    <location>
        <begin position="171"/>
        <end position="217"/>
    </location>
</feature>
<dbReference type="GO" id="GO:0031146">
    <property type="term" value="P:SCF-dependent proteasomal ubiquitin-dependent protein catabolic process"/>
    <property type="evidence" value="ECO:0007669"/>
    <property type="project" value="TreeGrafter"/>
</dbReference>
<dbReference type="VEuPathDB" id="FungiDB:BO70DRAFT_84277"/>
<dbReference type="InterPro" id="IPR032675">
    <property type="entry name" value="LRR_dom_sf"/>
</dbReference>
<dbReference type="GO" id="GO:0019005">
    <property type="term" value="C:SCF ubiquitin ligase complex"/>
    <property type="evidence" value="ECO:0007669"/>
    <property type="project" value="TreeGrafter"/>
</dbReference>
<feature type="compositionally biased region" description="Acidic residues" evidence="1">
    <location>
        <begin position="1"/>
        <end position="10"/>
    </location>
</feature>
<dbReference type="FunFam" id="3.80.10.10:FF:000675">
    <property type="entry name" value="F-box domain protein (AFU_orthologue AFUA_2G02860)"/>
    <property type="match status" value="1"/>
</dbReference>
<comment type="caution">
    <text evidence="3">The sequence shown here is derived from an EMBL/GenBank/DDBJ whole genome shotgun (WGS) entry which is preliminary data.</text>
</comment>
<proteinExistence type="predicted"/>
<dbReference type="Pfam" id="PF13516">
    <property type="entry name" value="LRR_6"/>
    <property type="match status" value="1"/>
</dbReference>
<organism evidence="3 4">
    <name type="scientific">Aspergillus heteromorphus CBS 117.55</name>
    <dbReference type="NCBI Taxonomy" id="1448321"/>
    <lineage>
        <taxon>Eukaryota</taxon>
        <taxon>Fungi</taxon>
        <taxon>Dikarya</taxon>
        <taxon>Ascomycota</taxon>
        <taxon>Pezizomycotina</taxon>
        <taxon>Eurotiomycetes</taxon>
        <taxon>Eurotiomycetidae</taxon>
        <taxon>Eurotiales</taxon>
        <taxon>Aspergillaceae</taxon>
        <taxon>Aspergillus</taxon>
        <taxon>Aspergillus subgen. Circumdati</taxon>
    </lineage>
</organism>
<dbReference type="InterPro" id="IPR001810">
    <property type="entry name" value="F-box_dom"/>
</dbReference>
<dbReference type="EMBL" id="MSFL01000002">
    <property type="protein sequence ID" value="PWY91078.1"/>
    <property type="molecule type" value="Genomic_DNA"/>
</dbReference>
<feature type="region of interest" description="Disordered" evidence="1">
    <location>
        <begin position="122"/>
        <end position="153"/>
    </location>
</feature>
<dbReference type="Pfam" id="PF12937">
    <property type="entry name" value="F-box-like"/>
    <property type="match status" value="1"/>
</dbReference>
<sequence length="728" mass="79804">MATADPDEIAEAVSPASPASSTGQIPLAQPPKLKGRHKLLQSLQRISSSPSLTRRGRSASTGYRRDGKASLSCVSLSQSTYAPCLRNGSTSQLYGGLNARPITSGSSGSPSECDGNARIRLVGSDSPNASQPRTIPLPVDMRPGSRGSPSGADAVDEAAAARLSPKPKKVFDFWGSMPDELKMRIFQFLPPKEIVRCSAVSKTWNKMCFDGQLWTEVDTTDYYRDIPSDGLVKLITSGGPFVRDLNLRGCVQLKDKWQTEGERITDVCRNVVNFSLEGCRIDKSSIHYFLLRNTRLEYINLSGLAGVGNSAMKIIAQSCPQLETLNVSWCTGVDTSGLKKVVAACGKLKDLRASEISGFDDVEFALQLYERNTLERLVMSRTGVTDECLQALVHGLDPEIDLLTDRPIVPPRRWKHLDIHQCSELTDNGLKILAHNVPDLETLQLSQCSELGDDSVMAVIRTTPRLTRLDLEDMEKLTNNTLLEVAKSPCAANLQHLNISYCESLGDIGMLQIVKNCPSIRSVEMDNTRVSDLTLMEASLRVRKRGYSEKLPCVGLRLVVFDCANVTWAGIREVLSSNAHLPRAARKSLQDVNVLPETVAPDQSTTMIPSCITPPPAPSIYPREIIHLKCFYAWQMTVDEHNKRVLRGDLDGASRLDRKWANYMMASEEAGGGGAGTRRRRRRAREAQRIYNEDDDEADTFGVGGITALGAGRRRHTEGGGTGGCLVM</sequence>
<dbReference type="OrthoDB" id="550575at2759"/>